<sequence>MDMDYKTLTNKVCQCHPRNQLTEYEKFSPYTPWRVQVCNLNPQLGIFPRC</sequence>
<evidence type="ECO:0000313" key="2">
    <source>
        <dbReference type="Proteomes" id="UP000319783"/>
    </source>
</evidence>
<dbReference type="AlphaFoldDB" id="A0A533Q9J0"/>
<accession>A0A533Q9J0</accession>
<protein>
    <submittedName>
        <fullName evidence="1">Uncharacterized protein</fullName>
    </submittedName>
</protein>
<gene>
    <name evidence="1" type="ORF">JETT_2796</name>
</gene>
<name>A0A533Q9J0_9BACT</name>
<organism evidence="1 2">
    <name type="scientific">Candidatus Jettenia ecosi</name>
    <dbReference type="NCBI Taxonomy" id="2494326"/>
    <lineage>
        <taxon>Bacteria</taxon>
        <taxon>Pseudomonadati</taxon>
        <taxon>Planctomycetota</taxon>
        <taxon>Candidatus Brocadiia</taxon>
        <taxon>Candidatus Brocadiales</taxon>
        <taxon>Candidatus Brocadiaceae</taxon>
        <taxon>Candidatus Jettenia</taxon>
    </lineage>
</organism>
<proteinExistence type="predicted"/>
<dbReference type="EMBL" id="SULG01000071">
    <property type="protein sequence ID" value="TLD40919.1"/>
    <property type="molecule type" value="Genomic_DNA"/>
</dbReference>
<evidence type="ECO:0000313" key="1">
    <source>
        <dbReference type="EMBL" id="TLD40919.1"/>
    </source>
</evidence>
<dbReference type="Proteomes" id="UP000319783">
    <property type="component" value="Unassembled WGS sequence"/>
</dbReference>
<reference evidence="1 2" key="1">
    <citation type="submission" date="2019-04" db="EMBL/GenBank/DDBJ databases">
        <title>Genome of a novel bacterium Candidatus Jettenia ecosi reconstructed from metagenome of an anammox bioreactor.</title>
        <authorList>
            <person name="Mardanov A.V."/>
            <person name="Beletsky A.V."/>
            <person name="Ravin N.V."/>
            <person name="Botchkova E.A."/>
            <person name="Litti Y.V."/>
            <person name="Nozhevnikova A.N."/>
        </authorList>
    </citation>
    <scope>NUCLEOTIDE SEQUENCE [LARGE SCALE GENOMIC DNA]</scope>
    <source>
        <strain evidence="1">J2</strain>
    </source>
</reference>
<comment type="caution">
    <text evidence="1">The sequence shown here is derived from an EMBL/GenBank/DDBJ whole genome shotgun (WGS) entry which is preliminary data.</text>
</comment>